<dbReference type="GO" id="GO:0005886">
    <property type="term" value="C:plasma membrane"/>
    <property type="evidence" value="ECO:0007669"/>
    <property type="project" value="UniProtKB-SubCell"/>
</dbReference>
<keyword evidence="23" id="KW-1185">Reference proteome</keyword>
<evidence type="ECO:0000256" key="12">
    <source>
        <dbReference type="ARBA" id="ARBA00023306"/>
    </source>
</evidence>
<dbReference type="GO" id="GO:0032153">
    <property type="term" value="C:cell division site"/>
    <property type="evidence" value="ECO:0007669"/>
    <property type="project" value="TreeGrafter"/>
</dbReference>
<comment type="subcellular location">
    <subcellularLocation>
        <location evidence="1">Cell membrane</location>
        <topology evidence="1">Multi-pass membrane protein</topology>
    </subcellularLocation>
</comment>
<dbReference type="InterPro" id="IPR001182">
    <property type="entry name" value="FtsW/RodA"/>
</dbReference>
<evidence type="ECO:0000313" key="22">
    <source>
        <dbReference type="EMBL" id="ABB37842.1"/>
    </source>
</evidence>
<evidence type="ECO:0000256" key="5">
    <source>
        <dbReference type="ARBA" id="ARBA00022676"/>
    </source>
</evidence>
<dbReference type="GO" id="GO:0015648">
    <property type="term" value="F:lipid-linked peptidoglycan transporter activity"/>
    <property type="evidence" value="ECO:0007669"/>
    <property type="project" value="TreeGrafter"/>
</dbReference>
<feature type="transmembrane region" description="Helical" evidence="21">
    <location>
        <begin position="112"/>
        <end position="132"/>
    </location>
</feature>
<evidence type="ECO:0000256" key="21">
    <source>
        <dbReference type="SAM" id="Phobius"/>
    </source>
</evidence>
<dbReference type="PROSITE" id="PS00428">
    <property type="entry name" value="FTSW_RODA_SPOVE"/>
    <property type="match status" value="1"/>
</dbReference>
<dbReference type="NCBIfam" id="TIGR02614">
    <property type="entry name" value="ftsW"/>
    <property type="match status" value="1"/>
</dbReference>
<dbReference type="InterPro" id="IPR018365">
    <property type="entry name" value="Cell_cycle_FtsW-rel_CS"/>
</dbReference>
<feature type="transmembrane region" description="Helical" evidence="21">
    <location>
        <begin position="310"/>
        <end position="331"/>
    </location>
</feature>
<feature type="transmembrane region" description="Helical" evidence="21">
    <location>
        <begin position="55"/>
        <end position="75"/>
    </location>
</feature>
<evidence type="ECO:0000313" key="23">
    <source>
        <dbReference type="Proteomes" id="UP000002710"/>
    </source>
</evidence>
<dbReference type="AlphaFoldDB" id="Q313Q4"/>
<dbReference type="GO" id="GO:0009252">
    <property type="term" value="P:peptidoglycan biosynthetic process"/>
    <property type="evidence" value="ECO:0007669"/>
    <property type="project" value="UniProtKB-KW"/>
</dbReference>
<dbReference type="RefSeq" id="WP_011367079.1">
    <property type="nucleotide sequence ID" value="NC_007519.1"/>
</dbReference>
<feature type="transmembrane region" description="Helical" evidence="21">
    <location>
        <begin position="81"/>
        <end position="100"/>
    </location>
</feature>
<feature type="transmembrane region" description="Helical" evidence="21">
    <location>
        <begin position="277"/>
        <end position="298"/>
    </location>
</feature>
<evidence type="ECO:0000256" key="4">
    <source>
        <dbReference type="ARBA" id="ARBA00022618"/>
    </source>
</evidence>
<dbReference type="PANTHER" id="PTHR30474:SF2">
    <property type="entry name" value="PEPTIDOGLYCAN GLYCOSYLTRANSFERASE FTSW-RELATED"/>
    <property type="match status" value="1"/>
</dbReference>
<keyword evidence="8" id="KW-0133">Cell shape</keyword>
<keyword evidence="3" id="KW-1003">Cell membrane</keyword>
<accession>Q313Q4</accession>
<gene>
    <name evidence="22" type="ordered locus">Dde_1041</name>
</gene>
<keyword evidence="12" id="KW-0131">Cell cycle</keyword>
<evidence type="ECO:0000256" key="1">
    <source>
        <dbReference type="ARBA" id="ARBA00004651"/>
    </source>
</evidence>
<keyword evidence="13" id="KW-0961">Cell wall biogenesis/degradation</keyword>
<dbReference type="STRING" id="207559.Dde_1041"/>
<evidence type="ECO:0000256" key="17">
    <source>
        <dbReference type="ARBA" id="ARBA00041185"/>
    </source>
</evidence>
<evidence type="ECO:0000256" key="13">
    <source>
        <dbReference type="ARBA" id="ARBA00023316"/>
    </source>
</evidence>
<evidence type="ECO:0000256" key="15">
    <source>
        <dbReference type="ARBA" id="ARBA00033270"/>
    </source>
</evidence>
<keyword evidence="9" id="KW-0573">Peptidoglycan synthesis</keyword>
<keyword evidence="10 21" id="KW-1133">Transmembrane helix</keyword>
<feature type="transmembrane region" description="Helical" evidence="21">
    <location>
        <begin position="152"/>
        <end position="182"/>
    </location>
</feature>
<keyword evidence="7 21" id="KW-0812">Transmembrane</keyword>
<dbReference type="EC" id="2.4.99.28" evidence="19"/>
<keyword evidence="5" id="KW-0328">Glycosyltransferase</keyword>
<evidence type="ECO:0000256" key="11">
    <source>
        <dbReference type="ARBA" id="ARBA00023136"/>
    </source>
</evidence>
<evidence type="ECO:0000256" key="8">
    <source>
        <dbReference type="ARBA" id="ARBA00022960"/>
    </source>
</evidence>
<evidence type="ECO:0000256" key="18">
    <source>
        <dbReference type="ARBA" id="ARBA00041418"/>
    </source>
</evidence>
<dbReference type="KEGG" id="dde:Dde_1041"/>
<dbReference type="GO" id="GO:0051301">
    <property type="term" value="P:cell division"/>
    <property type="evidence" value="ECO:0007669"/>
    <property type="project" value="UniProtKB-KW"/>
</dbReference>
<dbReference type="GO" id="GO:0008360">
    <property type="term" value="P:regulation of cell shape"/>
    <property type="evidence" value="ECO:0007669"/>
    <property type="project" value="UniProtKB-KW"/>
</dbReference>
<comment type="similarity">
    <text evidence="16">Belongs to the SEDS family. FtsW subfamily.</text>
</comment>
<feature type="transmembrane region" description="Helical" evidence="21">
    <location>
        <begin position="189"/>
        <end position="207"/>
    </location>
</feature>
<evidence type="ECO:0000256" key="10">
    <source>
        <dbReference type="ARBA" id="ARBA00022989"/>
    </source>
</evidence>
<evidence type="ECO:0000256" key="16">
    <source>
        <dbReference type="ARBA" id="ARBA00038053"/>
    </source>
</evidence>
<feature type="transmembrane region" description="Helical" evidence="21">
    <location>
        <begin position="343"/>
        <end position="364"/>
    </location>
</feature>
<evidence type="ECO:0000256" key="7">
    <source>
        <dbReference type="ARBA" id="ARBA00022692"/>
    </source>
</evidence>
<dbReference type="GO" id="GO:0008955">
    <property type="term" value="F:peptidoglycan glycosyltransferase activity"/>
    <property type="evidence" value="ECO:0007669"/>
    <property type="project" value="UniProtKB-EC"/>
</dbReference>
<comment type="catalytic activity">
    <reaction evidence="20">
        <text>[GlcNAc-(1-&gt;4)-Mur2Ac(oyl-L-Ala-gamma-D-Glu-L-Lys-D-Ala-D-Ala)](n)-di-trans,octa-cis-undecaprenyl diphosphate + beta-D-GlcNAc-(1-&gt;4)-Mur2Ac(oyl-L-Ala-gamma-D-Glu-L-Lys-D-Ala-D-Ala)-di-trans,octa-cis-undecaprenyl diphosphate = [GlcNAc-(1-&gt;4)-Mur2Ac(oyl-L-Ala-gamma-D-Glu-L-Lys-D-Ala-D-Ala)](n+1)-di-trans,octa-cis-undecaprenyl diphosphate + di-trans,octa-cis-undecaprenyl diphosphate + H(+)</text>
        <dbReference type="Rhea" id="RHEA:23708"/>
        <dbReference type="Rhea" id="RHEA-COMP:9602"/>
        <dbReference type="Rhea" id="RHEA-COMP:9603"/>
        <dbReference type="ChEBI" id="CHEBI:15378"/>
        <dbReference type="ChEBI" id="CHEBI:58405"/>
        <dbReference type="ChEBI" id="CHEBI:60033"/>
        <dbReference type="ChEBI" id="CHEBI:78435"/>
        <dbReference type="EC" id="2.4.99.28"/>
    </reaction>
</comment>
<name>Q313Q4_OLEA2</name>
<evidence type="ECO:0000256" key="3">
    <source>
        <dbReference type="ARBA" id="ARBA00022475"/>
    </source>
</evidence>
<evidence type="ECO:0000256" key="14">
    <source>
        <dbReference type="ARBA" id="ARBA00032370"/>
    </source>
</evidence>
<organism evidence="22 23">
    <name type="scientific">Oleidesulfovibrio alaskensis (strain ATCC BAA-1058 / DSM 17464 / G20)</name>
    <name type="common">Desulfovibrio alaskensis</name>
    <dbReference type="NCBI Taxonomy" id="207559"/>
    <lineage>
        <taxon>Bacteria</taxon>
        <taxon>Pseudomonadati</taxon>
        <taxon>Thermodesulfobacteriota</taxon>
        <taxon>Desulfovibrionia</taxon>
        <taxon>Desulfovibrionales</taxon>
        <taxon>Desulfovibrionaceae</taxon>
        <taxon>Oleidesulfovibrio</taxon>
    </lineage>
</organism>
<dbReference type="InterPro" id="IPR013437">
    <property type="entry name" value="FtsW"/>
</dbReference>
<keyword evidence="4 22" id="KW-0132">Cell division</keyword>
<evidence type="ECO:0000256" key="20">
    <source>
        <dbReference type="ARBA" id="ARBA00049902"/>
    </source>
</evidence>
<proteinExistence type="inferred from homology"/>
<keyword evidence="11 21" id="KW-0472">Membrane</keyword>
<evidence type="ECO:0000256" key="6">
    <source>
        <dbReference type="ARBA" id="ARBA00022679"/>
    </source>
</evidence>
<dbReference type="eggNOG" id="COG0772">
    <property type="taxonomic scope" value="Bacteria"/>
</dbReference>
<evidence type="ECO:0000256" key="9">
    <source>
        <dbReference type="ARBA" id="ARBA00022984"/>
    </source>
</evidence>
<keyword evidence="6" id="KW-0808">Transferase</keyword>
<reference evidence="22 23" key="1">
    <citation type="journal article" date="2011" name="J. Bacteriol.">
        <title>Complete genome sequence and updated annotation of Desulfovibrio alaskensis G20.</title>
        <authorList>
            <person name="Hauser L.J."/>
            <person name="Land M.L."/>
            <person name="Brown S.D."/>
            <person name="Larimer F."/>
            <person name="Keller K.L."/>
            <person name="Rapp-Giles B.J."/>
            <person name="Price M.N."/>
            <person name="Lin M."/>
            <person name="Bruce D.C."/>
            <person name="Detter J.C."/>
            <person name="Tapia R."/>
            <person name="Han C.S."/>
            <person name="Goodwin L.A."/>
            <person name="Cheng J.F."/>
            <person name="Pitluck S."/>
            <person name="Copeland A."/>
            <person name="Lucas S."/>
            <person name="Nolan M."/>
            <person name="Lapidus A.L."/>
            <person name="Palumbo A.V."/>
            <person name="Wall J.D."/>
        </authorList>
    </citation>
    <scope>NUCLEOTIDE SEQUENCE [LARGE SCALE GENOMIC DNA]</scope>
    <source>
        <strain evidence="23">ATCC BAA 1058 / DSM 17464 / G20</strain>
    </source>
</reference>
<dbReference type="Pfam" id="PF01098">
    <property type="entry name" value="FTSW_RODA_SPOVE"/>
    <property type="match status" value="1"/>
</dbReference>
<dbReference type="PANTHER" id="PTHR30474">
    <property type="entry name" value="CELL CYCLE PROTEIN"/>
    <property type="match status" value="1"/>
</dbReference>
<evidence type="ECO:0000256" key="2">
    <source>
        <dbReference type="ARBA" id="ARBA00004752"/>
    </source>
</evidence>
<dbReference type="HOGENOM" id="CLU_029243_0_1_7"/>
<dbReference type="Proteomes" id="UP000002710">
    <property type="component" value="Chromosome"/>
</dbReference>
<evidence type="ECO:0000256" key="19">
    <source>
        <dbReference type="ARBA" id="ARBA00044770"/>
    </source>
</evidence>
<dbReference type="EMBL" id="CP000112">
    <property type="protein sequence ID" value="ABB37842.1"/>
    <property type="molecule type" value="Genomic_DNA"/>
</dbReference>
<comment type="pathway">
    <text evidence="2">Cell wall biogenesis; peptidoglycan biosynthesis.</text>
</comment>
<sequence>MARAQTAEGIRTADWWLLVAALALLGFGLMMVLSSSAVMAERFYGSKYFFFQKQLVYAGAGLAVMCALSMLPRGVLYRMQYPALFGAFLLLVLALTPLGVEVNGARRWISAGPFSIQPLEFTKIALVLYLGYFLSAKQELVKTFSRGVIPPFFVTGVLCFLLLLQPDFGGAAVLAMILFFMCLTGGTRWVYLAASALLACGGAWLLIVQSTYRSRRLLAFLDPFADALDTGYQLVQSLYALGTGGVAGVGLGAGHQKLFFLPEAHNDFIMAVVGEELGFLGVTLVFVMMAVFFYRAFTVAVRQQDLRDRLTAFGVTMILVLGATLNMAVVLGVAPPKGVPMPFLSYGGSSLLGTLICVGLLLNFSRSARSTQ</sequence>
<protein>
    <recommendedName>
        <fullName evidence="17">Probable peptidoglycan glycosyltransferase FtsW</fullName>
        <ecNumber evidence="19">2.4.99.28</ecNumber>
    </recommendedName>
    <alternativeName>
        <fullName evidence="18">Cell division protein FtsW</fullName>
    </alternativeName>
    <alternativeName>
        <fullName evidence="15">Cell wall polymerase</fullName>
    </alternativeName>
    <alternativeName>
        <fullName evidence="14">Peptidoglycan polymerase</fullName>
    </alternativeName>
</protein>
<feature type="transmembrane region" description="Helical" evidence="21">
    <location>
        <begin position="15"/>
        <end position="34"/>
    </location>
</feature>
<dbReference type="GO" id="GO:0071555">
    <property type="term" value="P:cell wall organization"/>
    <property type="evidence" value="ECO:0007669"/>
    <property type="project" value="UniProtKB-KW"/>
</dbReference>